<evidence type="ECO:0000256" key="2">
    <source>
        <dbReference type="ARBA" id="ARBA00022692"/>
    </source>
</evidence>
<gene>
    <name evidence="8" type="ORF">HHU12_21785</name>
</gene>
<dbReference type="Proteomes" id="UP000576082">
    <property type="component" value="Unassembled WGS sequence"/>
</dbReference>
<keyword evidence="3" id="KW-0378">Hydrolase</keyword>
<dbReference type="GO" id="GO:0004559">
    <property type="term" value="F:alpha-mannosidase activity"/>
    <property type="evidence" value="ECO:0007669"/>
    <property type="project" value="TreeGrafter"/>
</dbReference>
<dbReference type="RefSeq" id="WP_169658855.1">
    <property type="nucleotide sequence ID" value="NZ_JABANE010000069.1"/>
</dbReference>
<reference evidence="8 9" key="1">
    <citation type="submission" date="2020-04" db="EMBL/GenBank/DDBJ databases">
        <title>Flammeovirga sp. SR4, a novel species isolated from seawater.</title>
        <authorList>
            <person name="Wang X."/>
        </authorList>
    </citation>
    <scope>NUCLEOTIDE SEQUENCE [LARGE SCALE GENOMIC DNA]</scope>
    <source>
        <strain evidence="8 9">ATCC 23126</strain>
    </source>
</reference>
<dbReference type="PANTHER" id="PTHR13572">
    <property type="entry name" value="ENDO-ALPHA-1,2-MANNOSIDASE"/>
    <property type="match status" value="1"/>
</dbReference>
<keyword evidence="6" id="KW-0333">Golgi apparatus</keyword>
<evidence type="ECO:0000313" key="8">
    <source>
        <dbReference type="EMBL" id="NME70623.1"/>
    </source>
</evidence>
<evidence type="ECO:0000313" key="9">
    <source>
        <dbReference type="Proteomes" id="UP000576082"/>
    </source>
</evidence>
<proteinExistence type="predicted"/>
<dbReference type="PANTHER" id="PTHR13572:SF4">
    <property type="entry name" value="RE57134P"/>
    <property type="match status" value="1"/>
</dbReference>
<evidence type="ECO:0000256" key="3">
    <source>
        <dbReference type="ARBA" id="ARBA00022801"/>
    </source>
</evidence>
<dbReference type="AlphaFoldDB" id="A0A7X9RXJ5"/>
<keyword evidence="5" id="KW-1133">Transmembrane helix</keyword>
<dbReference type="CDD" id="cd11576">
    <property type="entry name" value="GH99_GH71_like_2"/>
    <property type="match status" value="1"/>
</dbReference>
<keyword evidence="7" id="KW-0472">Membrane</keyword>
<keyword evidence="2" id="KW-0812">Transmembrane</keyword>
<name>A0A7X9RXJ5_9BACT</name>
<dbReference type="InterPro" id="IPR026071">
    <property type="entry name" value="Glyco_Hydrolase_99"/>
</dbReference>
<accession>A0A7X9RXJ5</accession>
<dbReference type="EMBL" id="JABANE010000069">
    <property type="protein sequence ID" value="NME70623.1"/>
    <property type="molecule type" value="Genomic_DNA"/>
</dbReference>
<sequence>MKLQKILTIVLVASLGLLTLLAFKKKKQKINYPSYKGLVMCGYQGWFRTPGDGGSRGWVHYGTRGFDTDNITVDMWPDMSEYKKTYKTAFKNEDGSSARVFSSLDASTIDTHFKWMKDYGIDGVFMQRFYGITKKGKGREEATSILKNAFKSANKYNRAIAVMYDLSGLKKEESCYETLVNDWKQLIDEIHFNKGINKENYLHHNGKPLVAIWGVGFQERPYTATSSEVERFMDFVQNDPKYGNFSVMLGVPTRFRTLNKDCEPDPYLHEIIKKADIVQPWLVGRYKMPDLQNDKVYRKQIADDVAWCNANNVYYVPAIYPGFSWYNLKRMKGQGNENNANLNAIPRLKGAFFNKQIDITIEEGVEMLYVAMFDEIDEGTAIFKVTNTPPVNGTFSDYEGLPSDHYLKLTGEAGKKLKATKKVK</sequence>
<organism evidence="8 9">
    <name type="scientific">Flammeovirga aprica JL-4</name>
    <dbReference type="NCBI Taxonomy" id="694437"/>
    <lineage>
        <taxon>Bacteria</taxon>
        <taxon>Pseudomonadati</taxon>
        <taxon>Bacteroidota</taxon>
        <taxon>Cytophagia</taxon>
        <taxon>Cytophagales</taxon>
        <taxon>Flammeovirgaceae</taxon>
        <taxon>Flammeovirga</taxon>
    </lineage>
</organism>
<keyword evidence="4" id="KW-0735">Signal-anchor</keyword>
<evidence type="ECO:0000256" key="1">
    <source>
        <dbReference type="ARBA" id="ARBA00004323"/>
    </source>
</evidence>
<evidence type="ECO:0000256" key="6">
    <source>
        <dbReference type="ARBA" id="ARBA00023034"/>
    </source>
</evidence>
<evidence type="ECO:0000256" key="5">
    <source>
        <dbReference type="ARBA" id="ARBA00022989"/>
    </source>
</evidence>
<dbReference type="Gene3D" id="3.20.20.80">
    <property type="entry name" value="Glycosidases"/>
    <property type="match status" value="1"/>
</dbReference>
<protein>
    <submittedName>
        <fullName evidence="8">Xylosidase</fullName>
    </submittedName>
</protein>
<comment type="caution">
    <text evidence="8">The sequence shown here is derived from an EMBL/GenBank/DDBJ whole genome shotgun (WGS) entry which is preliminary data.</text>
</comment>
<comment type="subcellular location">
    <subcellularLocation>
        <location evidence="1">Golgi apparatus membrane</location>
        <topology evidence="1">Single-pass type II membrane protein</topology>
    </subcellularLocation>
</comment>
<keyword evidence="9" id="KW-1185">Reference proteome</keyword>
<evidence type="ECO:0000256" key="4">
    <source>
        <dbReference type="ARBA" id="ARBA00022968"/>
    </source>
</evidence>
<evidence type="ECO:0000256" key="7">
    <source>
        <dbReference type="ARBA" id="ARBA00023136"/>
    </source>
</evidence>